<evidence type="ECO:0000313" key="3">
    <source>
        <dbReference type="EMBL" id="MBC3845987.1"/>
    </source>
</evidence>
<protein>
    <submittedName>
        <fullName evidence="3">YtxH domain-containing protein</fullName>
    </submittedName>
</protein>
<feature type="transmembrane region" description="Helical" evidence="2">
    <location>
        <begin position="98"/>
        <end position="116"/>
    </location>
</feature>
<keyword evidence="2" id="KW-1133">Transmembrane helix</keyword>
<organism evidence="3 4">
    <name type="scientific">Winogradskyella echinorum</name>
    <dbReference type="NCBI Taxonomy" id="538189"/>
    <lineage>
        <taxon>Bacteria</taxon>
        <taxon>Pseudomonadati</taxon>
        <taxon>Bacteroidota</taxon>
        <taxon>Flavobacteriia</taxon>
        <taxon>Flavobacteriales</taxon>
        <taxon>Flavobacteriaceae</taxon>
        <taxon>Winogradskyella</taxon>
    </lineage>
</organism>
<proteinExistence type="predicted"/>
<gene>
    <name evidence="3" type="ORF">H6H04_06330</name>
</gene>
<accession>A0ABR6XZT0</accession>
<sequence>MSDDGKNLSDDLDDMLDDAKDGAKRAGEKISQKASELANDAKEFAGDAKEKAAEFAEDAKEVLSDGKNVGIIAHLWWIGWIIAMIMNNGNKTEHGSFYIRQTLGLLILSLVNYLLYFISPMIGGIVGLLLFVLWIMSLIGSLSGEKKPVFLLGEQFQDWFKSL</sequence>
<evidence type="ECO:0000256" key="2">
    <source>
        <dbReference type="SAM" id="Phobius"/>
    </source>
</evidence>
<reference evidence="3 4" key="1">
    <citation type="submission" date="2020-08" db="EMBL/GenBank/DDBJ databases">
        <title>Winogradskyella ouciana sp. nov., isolated from the hadal seawater of the Mariana Trench.</title>
        <authorList>
            <person name="He X."/>
        </authorList>
    </citation>
    <scope>NUCLEOTIDE SEQUENCE [LARGE SCALE GENOMIC DNA]</scope>
    <source>
        <strain evidence="3 4">KCTC 22026</strain>
    </source>
</reference>
<keyword evidence="2" id="KW-0812">Transmembrane</keyword>
<name>A0ABR6XZT0_9FLAO</name>
<dbReference type="Proteomes" id="UP000607435">
    <property type="component" value="Unassembled WGS sequence"/>
</dbReference>
<comment type="caution">
    <text evidence="3">The sequence shown here is derived from an EMBL/GenBank/DDBJ whole genome shotgun (WGS) entry which is preliminary data.</text>
</comment>
<keyword evidence="2" id="KW-0472">Membrane</keyword>
<feature type="transmembrane region" description="Helical" evidence="2">
    <location>
        <begin position="122"/>
        <end position="142"/>
    </location>
</feature>
<dbReference type="EMBL" id="JACOME010000001">
    <property type="protein sequence ID" value="MBC3845987.1"/>
    <property type="molecule type" value="Genomic_DNA"/>
</dbReference>
<dbReference type="RefSeq" id="WP_186845070.1">
    <property type="nucleotide sequence ID" value="NZ_JACOME010000001.1"/>
</dbReference>
<feature type="transmembrane region" description="Helical" evidence="2">
    <location>
        <begin position="69"/>
        <end position="86"/>
    </location>
</feature>
<feature type="region of interest" description="Disordered" evidence="1">
    <location>
        <begin position="1"/>
        <end position="34"/>
    </location>
</feature>
<keyword evidence="4" id="KW-1185">Reference proteome</keyword>
<evidence type="ECO:0000256" key="1">
    <source>
        <dbReference type="SAM" id="MobiDB-lite"/>
    </source>
</evidence>
<evidence type="ECO:0000313" key="4">
    <source>
        <dbReference type="Proteomes" id="UP000607435"/>
    </source>
</evidence>
<feature type="compositionally biased region" description="Basic and acidic residues" evidence="1">
    <location>
        <begin position="17"/>
        <end position="31"/>
    </location>
</feature>
<dbReference type="Gene3D" id="1.10.287.700">
    <property type="entry name" value="Helix hairpin bin"/>
    <property type="match status" value="1"/>
</dbReference>